<evidence type="ECO:0000256" key="8">
    <source>
        <dbReference type="ARBA" id="ARBA00022801"/>
    </source>
</evidence>
<gene>
    <name evidence="10" type="primary">rnhA</name>
    <name evidence="12" type="ORF">GCM10023322_33120</name>
</gene>
<dbReference type="Pfam" id="PF00075">
    <property type="entry name" value="RNase_H"/>
    <property type="match status" value="1"/>
</dbReference>
<accession>A0ABP9RT12</accession>
<feature type="binding site" evidence="10">
    <location>
        <position position="14"/>
    </location>
    <ligand>
        <name>Mg(2+)</name>
        <dbReference type="ChEBI" id="CHEBI:18420"/>
        <label>2</label>
    </ligand>
</feature>
<dbReference type="InterPro" id="IPR002156">
    <property type="entry name" value="RNaseH_domain"/>
</dbReference>
<evidence type="ECO:0000313" key="12">
    <source>
        <dbReference type="EMBL" id="GAA5186578.1"/>
    </source>
</evidence>
<dbReference type="PANTHER" id="PTHR10642:SF26">
    <property type="entry name" value="RIBONUCLEASE H1"/>
    <property type="match status" value="1"/>
</dbReference>
<sequence>MAELSTERVQIWTDGACSPNPGPGGWGALLRYGEVEKELCGGESTSTTNNRMELTAPIRALTALTRASVVDLHTDSTYVRNGIMSWMANWKRNGWRTKEGQPVKNEDLWRALDAAVAHHDEVVWHWVKGHAGHVENERADRLAARGQREALEAAGVSVPPLPEPRRQAAPRASVIGDGGRCRAKTKVGKPCPITARPSGFCHVHDPAVLCGAPTKRGTSCGVATGGGRCRAHEHVATTAEVLDL</sequence>
<evidence type="ECO:0000259" key="11">
    <source>
        <dbReference type="PROSITE" id="PS50879"/>
    </source>
</evidence>
<evidence type="ECO:0000256" key="7">
    <source>
        <dbReference type="ARBA" id="ARBA00022759"/>
    </source>
</evidence>
<feature type="binding site" evidence="10">
    <location>
        <position position="14"/>
    </location>
    <ligand>
        <name>Mg(2+)</name>
        <dbReference type="ChEBI" id="CHEBI:18420"/>
        <label>1</label>
    </ligand>
</feature>
<dbReference type="CDD" id="cd09278">
    <property type="entry name" value="RNase_HI_prokaryote_like"/>
    <property type="match status" value="1"/>
</dbReference>
<comment type="cofactor">
    <cofactor evidence="10">
        <name>Mg(2+)</name>
        <dbReference type="ChEBI" id="CHEBI:18420"/>
    </cofactor>
    <text evidence="10">Binds 1 Mg(2+) ion per subunit. May bind a second metal ion at a regulatory site, or after substrate binding.</text>
</comment>
<dbReference type="HAMAP" id="MF_00042">
    <property type="entry name" value="RNase_H"/>
    <property type="match status" value="1"/>
</dbReference>
<evidence type="ECO:0000256" key="5">
    <source>
        <dbReference type="ARBA" id="ARBA00022722"/>
    </source>
</evidence>
<organism evidence="12 13">
    <name type="scientific">Rugosimonospora acidiphila</name>
    <dbReference type="NCBI Taxonomy" id="556531"/>
    <lineage>
        <taxon>Bacteria</taxon>
        <taxon>Bacillati</taxon>
        <taxon>Actinomycetota</taxon>
        <taxon>Actinomycetes</taxon>
        <taxon>Micromonosporales</taxon>
        <taxon>Micromonosporaceae</taxon>
        <taxon>Rugosimonospora</taxon>
    </lineage>
</organism>
<keyword evidence="13" id="KW-1185">Reference proteome</keyword>
<evidence type="ECO:0000256" key="6">
    <source>
        <dbReference type="ARBA" id="ARBA00022723"/>
    </source>
</evidence>
<comment type="catalytic activity">
    <reaction evidence="1 10">
        <text>Endonucleolytic cleavage to 5'-phosphomonoester.</text>
        <dbReference type="EC" id="3.1.26.4"/>
    </reaction>
</comment>
<comment type="subcellular location">
    <subcellularLocation>
        <location evidence="10">Cytoplasm</location>
    </subcellularLocation>
</comment>
<keyword evidence="9 10" id="KW-0460">Magnesium</keyword>
<comment type="caution">
    <text evidence="12">The sequence shown here is derived from an EMBL/GenBank/DDBJ whole genome shotgun (WGS) entry which is preliminary data.</text>
</comment>
<evidence type="ECO:0000256" key="1">
    <source>
        <dbReference type="ARBA" id="ARBA00000077"/>
    </source>
</evidence>
<evidence type="ECO:0000256" key="9">
    <source>
        <dbReference type="ARBA" id="ARBA00022842"/>
    </source>
</evidence>
<keyword evidence="8 10" id="KW-0378">Hydrolase</keyword>
<evidence type="ECO:0000313" key="13">
    <source>
        <dbReference type="Proteomes" id="UP001501570"/>
    </source>
</evidence>
<dbReference type="Gene3D" id="3.30.420.10">
    <property type="entry name" value="Ribonuclease H-like superfamily/Ribonuclease H"/>
    <property type="match status" value="1"/>
</dbReference>
<evidence type="ECO:0000256" key="10">
    <source>
        <dbReference type="HAMAP-Rule" id="MF_00042"/>
    </source>
</evidence>
<dbReference type="NCBIfam" id="NF001236">
    <property type="entry name" value="PRK00203.1"/>
    <property type="match status" value="1"/>
</dbReference>
<dbReference type="InterPro" id="IPR050092">
    <property type="entry name" value="RNase_H"/>
</dbReference>
<dbReference type="PROSITE" id="PS50879">
    <property type="entry name" value="RNASE_H_1"/>
    <property type="match status" value="1"/>
</dbReference>
<keyword evidence="6 10" id="KW-0479">Metal-binding</keyword>
<evidence type="ECO:0000256" key="4">
    <source>
        <dbReference type="ARBA" id="ARBA00012180"/>
    </source>
</evidence>
<feature type="binding site" evidence="10">
    <location>
        <position position="53"/>
    </location>
    <ligand>
        <name>Mg(2+)</name>
        <dbReference type="ChEBI" id="CHEBI:18420"/>
        <label>1</label>
    </ligand>
</feature>
<dbReference type="InterPro" id="IPR022892">
    <property type="entry name" value="RNaseHI"/>
</dbReference>
<comment type="function">
    <text evidence="10">Endonuclease that specifically degrades the RNA of RNA-DNA hybrids.</text>
</comment>
<dbReference type="InterPro" id="IPR036397">
    <property type="entry name" value="RNaseH_sf"/>
</dbReference>
<evidence type="ECO:0000256" key="2">
    <source>
        <dbReference type="ARBA" id="ARBA00005300"/>
    </source>
</evidence>
<keyword evidence="5 10" id="KW-0540">Nuclease</keyword>
<reference evidence="13" key="1">
    <citation type="journal article" date="2019" name="Int. J. Syst. Evol. Microbiol.">
        <title>The Global Catalogue of Microorganisms (GCM) 10K type strain sequencing project: providing services to taxonomists for standard genome sequencing and annotation.</title>
        <authorList>
            <consortium name="The Broad Institute Genomics Platform"/>
            <consortium name="The Broad Institute Genome Sequencing Center for Infectious Disease"/>
            <person name="Wu L."/>
            <person name="Ma J."/>
        </authorList>
    </citation>
    <scope>NUCLEOTIDE SEQUENCE [LARGE SCALE GENOMIC DNA]</scope>
    <source>
        <strain evidence="13">JCM 18304</strain>
    </source>
</reference>
<comment type="subunit">
    <text evidence="3 10">Monomer.</text>
</comment>
<dbReference type="InterPro" id="IPR012337">
    <property type="entry name" value="RNaseH-like_sf"/>
</dbReference>
<evidence type="ECO:0000256" key="3">
    <source>
        <dbReference type="ARBA" id="ARBA00011245"/>
    </source>
</evidence>
<dbReference type="EC" id="3.1.26.4" evidence="4 10"/>
<keyword evidence="7 10" id="KW-0255">Endonuclease</keyword>
<name>A0ABP9RT12_9ACTN</name>
<dbReference type="EMBL" id="BAABJQ010000008">
    <property type="protein sequence ID" value="GAA5186578.1"/>
    <property type="molecule type" value="Genomic_DNA"/>
</dbReference>
<proteinExistence type="inferred from homology"/>
<dbReference type="SUPFAM" id="SSF53098">
    <property type="entry name" value="Ribonuclease H-like"/>
    <property type="match status" value="1"/>
</dbReference>
<feature type="binding site" evidence="10">
    <location>
        <position position="75"/>
    </location>
    <ligand>
        <name>Mg(2+)</name>
        <dbReference type="ChEBI" id="CHEBI:18420"/>
        <label>1</label>
    </ligand>
</feature>
<dbReference type="RefSeq" id="WP_425570897.1">
    <property type="nucleotide sequence ID" value="NZ_BAABJQ010000008.1"/>
</dbReference>
<feature type="domain" description="RNase H type-1" evidence="11">
    <location>
        <begin position="5"/>
        <end position="148"/>
    </location>
</feature>
<dbReference type="PANTHER" id="PTHR10642">
    <property type="entry name" value="RIBONUCLEASE H1"/>
    <property type="match status" value="1"/>
</dbReference>
<comment type="similarity">
    <text evidence="2 10">Belongs to the RNase H family.</text>
</comment>
<keyword evidence="10" id="KW-0963">Cytoplasm</keyword>
<dbReference type="Proteomes" id="UP001501570">
    <property type="component" value="Unassembled WGS sequence"/>
</dbReference>
<protein>
    <recommendedName>
        <fullName evidence="4 10">Ribonuclease H</fullName>
        <shortName evidence="10">RNase H</shortName>
        <ecNumber evidence="4 10">3.1.26.4</ecNumber>
    </recommendedName>
</protein>
<feature type="binding site" evidence="10">
    <location>
        <position position="140"/>
    </location>
    <ligand>
        <name>Mg(2+)</name>
        <dbReference type="ChEBI" id="CHEBI:18420"/>
        <label>2</label>
    </ligand>
</feature>